<keyword evidence="2" id="KW-1185">Reference proteome</keyword>
<organism evidence="1 2">
    <name type="scientific">Photobacterium damselae</name>
    <dbReference type="NCBI Taxonomy" id="38293"/>
    <lineage>
        <taxon>Bacteria</taxon>
        <taxon>Pseudomonadati</taxon>
        <taxon>Pseudomonadota</taxon>
        <taxon>Gammaproteobacteria</taxon>
        <taxon>Vibrionales</taxon>
        <taxon>Vibrionaceae</taxon>
        <taxon>Photobacterium</taxon>
    </lineage>
</organism>
<dbReference type="EMBL" id="PZOJ01000090">
    <property type="protein sequence ID" value="TMX74959.1"/>
    <property type="molecule type" value="Genomic_DNA"/>
</dbReference>
<evidence type="ECO:0000313" key="2">
    <source>
        <dbReference type="Proteomes" id="UP000718715"/>
    </source>
</evidence>
<reference evidence="1" key="1">
    <citation type="submission" date="2018-03" db="EMBL/GenBank/DDBJ databases">
        <title>Genomic characterization of a polymicrobial infection associated with a disease outbreak in Pacific white shrimp (Litopenaeus vannamei).</title>
        <authorList>
            <person name="Turner J.W."/>
            <person name="Bachand P.T."/>
            <person name="Tallman J."/>
            <person name="Elledge N.C."/>
            <person name="Pinnell L.J."/>
            <person name="Laughlin R.C."/>
            <person name="Zimba P.V."/>
        </authorList>
    </citation>
    <scope>NUCLEOTIDE SEQUENCE</scope>
    <source>
        <strain evidence="1">Hep-2b-22</strain>
    </source>
</reference>
<comment type="caution">
    <text evidence="1">The sequence shown here is derived from an EMBL/GenBank/DDBJ whole genome shotgun (WGS) entry which is preliminary data.</text>
</comment>
<protein>
    <submittedName>
        <fullName evidence="1">Uncharacterized protein</fullName>
    </submittedName>
</protein>
<evidence type="ECO:0000313" key="1">
    <source>
        <dbReference type="EMBL" id="TMX74959.1"/>
    </source>
</evidence>
<dbReference type="Proteomes" id="UP000718715">
    <property type="component" value="Unassembled WGS sequence"/>
</dbReference>
<sequence length="246" mass="27991">MCNKRHSLLLLLAFISGSSQAIGINSMVEFAENNKGSFTITNPASYRQFIQVGITEIKVMDNGELELIPYNRENIDDWTLSVRPARTVIDPKLKKIFQVRYQPKSKTDELKDKAYRLTFIPTPYFKNGEQKSHAVQVAVGFAPLFIVPAKNDQPLNYEITYKNKEIFLKNHGHTYIRAFLDACPDTAKGKDREQCSKIVYALSGRDLPISLTPEMMQSSQIKVELSTHNSTYKRSFTLSSGQMKKD</sequence>
<name>A0ACD3SZW7_PHODM</name>
<gene>
    <name evidence="1" type="ORF">DA092_11035</name>
</gene>
<accession>A0ACD3SZW7</accession>
<proteinExistence type="predicted"/>